<comment type="similarity">
    <text evidence="2 6">Belongs to the class-III pyridoxal-phosphate-dependent aminotransferase family.</text>
</comment>
<comment type="caution">
    <text evidence="7">The sequence shown here is derived from an EMBL/GenBank/DDBJ whole genome shotgun (WGS) entry which is preliminary data.</text>
</comment>
<protein>
    <submittedName>
        <fullName evidence="7">Beta alanine--pyruvate aminotransferase</fullName>
    </submittedName>
</protein>
<dbReference type="EMBL" id="LXPS01000033">
    <property type="protein sequence ID" value="OAE41948.1"/>
    <property type="molecule type" value="Genomic_DNA"/>
</dbReference>
<sequence length="444" mass="47960">MDNPSRSNSTSLDSYWMPFTANRQFKANPRLLTSAEGMYYTSNDGRQVLDGTAGLWCVNAGHGRHQIASAVKHQLSTMDYAPSFQMGHPIAFGFAERLAEIAPGPEGAKLDRVFYTGSGSESVDTALKIAIAYQRAIGQGTRTRLIGRERGYHGVGFGGISVGGLVNNRRVFPQIPADHLRHTHDLAKNSFVKGQPEHGAELADDLERLVALHGAETIAACIVEPVAGSTGVLVPPKGYLERLRAICDKHGILLIFDEVITGFGRMGSTFATNYFGVTPDIVTTAKGLTNGAIPMGAVFTSRKVHDALMHGPENQIELFHGYTYSGHPVACAAGIATLDIYRDEGLFTRAAELQDAWHDAIHSLKDLPNVIDIRTIGFIAGIELQPRDGAAGARAYDVFVDCFERGLLIRVTGDIIALSPPLIAEKSHFDDIVSILGEALKRAQ</sequence>
<keyword evidence="3 7" id="KW-0032">Aminotransferase</keyword>
<keyword evidence="7" id="KW-0670">Pyruvate</keyword>
<gene>
    <name evidence="7" type="ORF">A7J57_02555</name>
</gene>
<dbReference type="PANTHER" id="PTHR42684:SF1">
    <property type="entry name" value="BETA-ALANINE--PYRUVATE AMINOTRANSFERASE"/>
    <property type="match status" value="1"/>
</dbReference>
<dbReference type="CDD" id="cd00610">
    <property type="entry name" value="OAT_like"/>
    <property type="match status" value="1"/>
</dbReference>
<dbReference type="InterPro" id="IPR049704">
    <property type="entry name" value="Aminotrans_3_PPA_site"/>
</dbReference>
<dbReference type="FunFam" id="3.40.640.10:FF:000014">
    <property type="entry name" value="Adenosylmethionine-8-amino-7-oxononanoate aminotransferase, probable"/>
    <property type="match status" value="1"/>
</dbReference>
<evidence type="ECO:0000256" key="4">
    <source>
        <dbReference type="ARBA" id="ARBA00022679"/>
    </source>
</evidence>
<keyword evidence="5 6" id="KW-0663">Pyridoxal phosphate</keyword>
<dbReference type="InterPro" id="IPR015424">
    <property type="entry name" value="PyrdxlP-dep_Trfase"/>
</dbReference>
<dbReference type="Pfam" id="PF00202">
    <property type="entry name" value="Aminotran_3"/>
    <property type="match status" value="1"/>
</dbReference>
<dbReference type="GO" id="GO:0030170">
    <property type="term" value="F:pyridoxal phosphate binding"/>
    <property type="evidence" value="ECO:0007669"/>
    <property type="project" value="InterPro"/>
</dbReference>
<dbReference type="SUPFAM" id="SSF53383">
    <property type="entry name" value="PLP-dependent transferases"/>
    <property type="match status" value="1"/>
</dbReference>
<dbReference type="InterPro" id="IPR005814">
    <property type="entry name" value="Aminotrans_3"/>
</dbReference>
<dbReference type="GO" id="GO:0009102">
    <property type="term" value="P:biotin biosynthetic process"/>
    <property type="evidence" value="ECO:0007669"/>
    <property type="project" value="TreeGrafter"/>
</dbReference>
<organism evidence="7 8">
    <name type="scientific">Agrobacterium tumefaciens</name>
    <dbReference type="NCBI Taxonomy" id="358"/>
    <lineage>
        <taxon>Bacteria</taxon>
        <taxon>Pseudomonadati</taxon>
        <taxon>Pseudomonadota</taxon>
        <taxon>Alphaproteobacteria</taxon>
        <taxon>Hyphomicrobiales</taxon>
        <taxon>Rhizobiaceae</taxon>
        <taxon>Rhizobium/Agrobacterium group</taxon>
        <taxon>Agrobacterium</taxon>
        <taxon>Agrobacterium tumefaciens complex</taxon>
    </lineage>
</organism>
<dbReference type="AlphaFoldDB" id="A0A176X473"/>
<dbReference type="InterPro" id="IPR015421">
    <property type="entry name" value="PyrdxlP-dep_Trfase_major"/>
</dbReference>
<dbReference type="PANTHER" id="PTHR42684">
    <property type="entry name" value="ADENOSYLMETHIONINE-8-AMINO-7-OXONONANOATE AMINOTRANSFERASE"/>
    <property type="match status" value="1"/>
</dbReference>
<evidence type="ECO:0000256" key="1">
    <source>
        <dbReference type="ARBA" id="ARBA00001933"/>
    </source>
</evidence>
<reference evidence="7 8" key="1">
    <citation type="submission" date="2016-05" db="EMBL/GenBank/DDBJ databases">
        <authorList>
            <person name="Lavstsen T."/>
            <person name="Jespersen J.S."/>
        </authorList>
    </citation>
    <scope>NUCLEOTIDE SEQUENCE [LARGE SCALE GENOMIC DNA]</scope>
    <source>
        <strain evidence="7 8">KCJ1736</strain>
    </source>
</reference>
<evidence type="ECO:0000256" key="3">
    <source>
        <dbReference type="ARBA" id="ARBA00022576"/>
    </source>
</evidence>
<dbReference type="Gene3D" id="3.90.1150.10">
    <property type="entry name" value="Aspartate Aminotransferase, domain 1"/>
    <property type="match status" value="1"/>
</dbReference>
<name>A0A176X473_AGRTU</name>
<evidence type="ECO:0000313" key="8">
    <source>
        <dbReference type="Proteomes" id="UP000077098"/>
    </source>
</evidence>
<evidence type="ECO:0000256" key="6">
    <source>
        <dbReference type="RuleBase" id="RU003560"/>
    </source>
</evidence>
<dbReference type="InterPro" id="IPR015422">
    <property type="entry name" value="PyrdxlP-dep_Trfase_small"/>
</dbReference>
<evidence type="ECO:0000256" key="2">
    <source>
        <dbReference type="ARBA" id="ARBA00008954"/>
    </source>
</evidence>
<accession>A0A176X473</accession>
<dbReference type="Proteomes" id="UP000077098">
    <property type="component" value="Unassembled WGS sequence"/>
</dbReference>
<dbReference type="PIRSF" id="PIRSF000521">
    <property type="entry name" value="Transaminase_4ab_Lys_Orn"/>
    <property type="match status" value="1"/>
</dbReference>
<proteinExistence type="inferred from homology"/>
<dbReference type="RefSeq" id="WP_063950055.1">
    <property type="nucleotide sequence ID" value="NZ_LXPS01000033.1"/>
</dbReference>
<dbReference type="PROSITE" id="PS00600">
    <property type="entry name" value="AA_TRANSFER_CLASS_3"/>
    <property type="match status" value="1"/>
</dbReference>
<dbReference type="Gene3D" id="3.40.640.10">
    <property type="entry name" value="Type I PLP-dependent aspartate aminotransferase-like (Major domain)"/>
    <property type="match status" value="1"/>
</dbReference>
<dbReference type="GO" id="GO:0004015">
    <property type="term" value="F:adenosylmethionine-8-amino-7-oxononanoate transaminase activity"/>
    <property type="evidence" value="ECO:0007669"/>
    <property type="project" value="TreeGrafter"/>
</dbReference>
<evidence type="ECO:0000313" key="7">
    <source>
        <dbReference type="EMBL" id="OAE41948.1"/>
    </source>
</evidence>
<keyword evidence="4 7" id="KW-0808">Transferase</keyword>
<comment type="cofactor">
    <cofactor evidence="1">
        <name>pyridoxal 5'-phosphate</name>
        <dbReference type="ChEBI" id="CHEBI:597326"/>
    </cofactor>
</comment>
<evidence type="ECO:0000256" key="5">
    <source>
        <dbReference type="ARBA" id="ARBA00022898"/>
    </source>
</evidence>